<evidence type="ECO:0000259" key="3">
    <source>
        <dbReference type="Pfam" id="PF13505"/>
    </source>
</evidence>
<dbReference type="Pfam" id="PF13505">
    <property type="entry name" value="OMP_b-brl"/>
    <property type="match status" value="1"/>
</dbReference>
<evidence type="ECO:0000256" key="2">
    <source>
        <dbReference type="SAM" id="SignalP"/>
    </source>
</evidence>
<feature type="chain" id="PRO_5013314624" description="Outer membrane protein beta-barrel domain-containing protein" evidence="2">
    <location>
        <begin position="21"/>
        <end position="176"/>
    </location>
</feature>
<dbReference type="RefSeq" id="WP_073582552.1">
    <property type="nucleotide sequence ID" value="NZ_AP024897.1"/>
</dbReference>
<accession>A0A1M7YVL1</accession>
<dbReference type="STRING" id="1117707.VQ7734_02275"/>
<sequence length="176" mass="19054">MIKKLITATLLTATPFFAFSGNMVTGVDYVNLKLTDGDDSITLGGVAATFGYTEHMGKMFRLTPEVRLGTGVVSDTYNYAGSSLDIELSSFVSLSVKTELDLTNRIYLFAAPSWSYTDLTVSVNYGGTSYEGSGDDSDFGLGAGAGFKITDQISTEFRYEAYDDTDAYSIGLRMNF</sequence>
<dbReference type="Gene3D" id="2.40.160.20">
    <property type="match status" value="1"/>
</dbReference>
<evidence type="ECO:0000256" key="1">
    <source>
        <dbReference type="ARBA" id="ARBA00022729"/>
    </source>
</evidence>
<evidence type="ECO:0000313" key="4">
    <source>
        <dbReference type="EMBL" id="SHO56506.1"/>
    </source>
</evidence>
<evidence type="ECO:0000313" key="5">
    <source>
        <dbReference type="Proteomes" id="UP000184600"/>
    </source>
</evidence>
<dbReference type="SUPFAM" id="SSF56925">
    <property type="entry name" value="OMPA-like"/>
    <property type="match status" value="1"/>
</dbReference>
<keyword evidence="1 2" id="KW-0732">Signal</keyword>
<dbReference type="OrthoDB" id="7620169at2"/>
<dbReference type="AlphaFoldDB" id="A0A1M7YVL1"/>
<dbReference type="EMBL" id="FRFG01000026">
    <property type="protein sequence ID" value="SHO56506.1"/>
    <property type="molecule type" value="Genomic_DNA"/>
</dbReference>
<protein>
    <recommendedName>
        <fullName evidence="3">Outer membrane protein beta-barrel domain-containing protein</fullName>
    </recommendedName>
</protein>
<proteinExistence type="predicted"/>
<keyword evidence="5" id="KW-1185">Reference proteome</keyword>
<gene>
    <name evidence="4" type="ORF">VQ7734_02275</name>
</gene>
<name>A0A1M7YVL1_9VIBR</name>
<organism evidence="4 5">
    <name type="scientific">Vibrio quintilis</name>
    <dbReference type="NCBI Taxonomy" id="1117707"/>
    <lineage>
        <taxon>Bacteria</taxon>
        <taxon>Pseudomonadati</taxon>
        <taxon>Pseudomonadota</taxon>
        <taxon>Gammaproteobacteria</taxon>
        <taxon>Vibrionales</taxon>
        <taxon>Vibrionaceae</taxon>
        <taxon>Vibrio</taxon>
    </lineage>
</organism>
<dbReference type="InterPro" id="IPR011250">
    <property type="entry name" value="OMP/PagP_B-barrel"/>
</dbReference>
<dbReference type="Proteomes" id="UP000184600">
    <property type="component" value="Unassembled WGS sequence"/>
</dbReference>
<feature type="domain" description="Outer membrane protein beta-barrel" evidence="3">
    <location>
        <begin position="25"/>
        <end position="164"/>
    </location>
</feature>
<dbReference type="InterPro" id="IPR027385">
    <property type="entry name" value="Beta-barrel_OMP"/>
</dbReference>
<reference evidence="5" key="1">
    <citation type="submission" date="2016-12" db="EMBL/GenBank/DDBJ databases">
        <authorList>
            <person name="Rodrigo-Torres L."/>
            <person name="Arahal R.D."/>
            <person name="Lucena T."/>
        </authorList>
    </citation>
    <scope>NUCLEOTIDE SEQUENCE [LARGE SCALE GENOMIC DNA]</scope>
</reference>
<feature type="signal peptide" evidence="2">
    <location>
        <begin position="1"/>
        <end position="20"/>
    </location>
</feature>